<dbReference type="EMBL" id="AAWL01000013">
    <property type="protein sequence ID" value="EAX47218.1"/>
    <property type="molecule type" value="Genomic_DNA"/>
</dbReference>
<organism evidence="2 3">
    <name type="scientific">Thermosinus carboxydivorans Nor1</name>
    <dbReference type="NCBI Taxonomy" id="401526"/>
    <lineage>
        <taxon>Bacteria</taxon>
        <taxon>Bacillati</taxon>
        <taxon>Bacillota</taxon>
        <taxon>Negativicutes</taxon>
        <taxon>Selenomonadales</taxon>
        <taxon>Sporomusaceae</taxon>
        <taxon>Thermosinus</taxon>
    </lineage>
</organism>
<feature type="transmembrane region" description="Helical" evidence="1">
    <location>
        <begin position="20"/>
        <end position="40"/>
    </location>
</feature>
<reference evidence="2 3" key="1">
    <citation type="submission" date="2007-01" db="EMBL/GenBank/DDBJ databases">
        <title>Annotation of the draft genome assembly of Thermosinus carboxydivorans Nor1.</title>
        <authorList>
            <consortium name="US DOE Joint Genome Institute (JGI-ORNL)"/>
            <person name="Larimer F."/>
            <person name="Land M."/>
            <person name="Hauser L."/>
        </authorList>
    </citation>
    <scope>NUCLEOTIDE SEQUENCE [LARGE SCALE GENOMIC DNA]</scope>
    <source>
        <strain evidence="2 3">Nor1</strain>
    </source>
</reference>
<keyword evidence="1" id="KW-1133">Transmembrane helix</keyword>
<feature type="transmembrane region" description="Helical" evidence="1">
    <location>
        <begin position="85"/>
        <end position="104"/>
    </location>
</feature>
<keyword evidence="1" id="KW-0812">Transmembrane</keyword>
<name>A1HRY2_9FIRM</name>
<dbReference type="AlphaFoldDB" id="A1HRY2"/>
<evidence type="ECO:0000256" key="1">
    <source>
        <dbReference type="SAM" id="Phobius"/>
    </source>
</evidence>
<evidence type="ECO:0000313" key="3">
    <source>
        <dbReference type="Proteomes" id="UP000005139"/>
    </source>
</evidence>
<protein>
    <submittedName>
        <fullName evidence="2">Uncharacterized protein</fullName>
    </submittedName>
</protein>
<dbReference type="Proteomes" id="UP000005139">
    <property type="component" value="Unassembled WGS sequence"/>
</dbReference>
<gene>
    <name evidence="2" type="ORF">TcarDRAFT_0857</name>
</gene>
<dbReference type="eggNOG" id="ENOG50349P8">
    <property type="taxonomic scope" value="Bacteria"/>
</dbReference>
<keyword evidence="1" id="KW-0472">Membrane</keyword>
<feature type="transmembrane region" description="Helical" evidence="1">
    <location>
        <begin position="47"/>
        <end position="65"/>
    </location>
</feature>
<reference evidence="2 3" key="2">
    <citation type="submission" date="2007-01" db="EMBL/GenBank/DDBJ databases">
        <title>Sequencing of the draft genome and assembly of Thermosinus carboxydivorans Nor1.</title>
        <authorList>
            <consortium name="US DOE Joint Genome Institute (JGI-PGF)"/>
            <person name="Copeland A."/>
            <person name="Lucas S."/>
            <person name="Lapidus A."/>
            <person name="Barry K."/>
            <person name="Glavina del Rio T."/>
            <person name="Dalin E."/>
            <person name="Tice H."/>
            <person name="Bruce D."/>
            <person name="Pitluck S."/>
            <person name="Richardson P."/>
        </authorList>
    </citation>
    <scope>NUCLEOTIDE SEQUENCE [LARGE SCALE GENOMIC DNA]</scope>
    <source>
        <strain evidence="2 3">Nor1</strain>
    </source>
</reference>
<comment type="caution">
    <text evidence="2">The sequence shown here is derived from an EMBL/GenBank/DDBJ whole genome shotgun (WGS) entry which is preliminary data.</text>
</comment>
<proteinExistence type="predicted"/>
<sequence length="106" mass="11947">MFLRFATKVGAKTARWTALTILFVAWLILAFYCVAVTAYFSAWGLKMVALFTAVLATVSFVQDYAQAYSSFTEWCYSQEDNVLFLAKGCWEIVLGGLVLVQTFLQM</sequence>
<evidence type="ECO:0000313" key="2">
    <source>
        <dbReference type="EMBL" id="EAX47218.1"/>
    </source>
</evidence>
<accession>A1HRY2</accession>
<keyword evidence="3" id="KW-1185">Reference proteome</keyword>